<organism evidence="1">
    <name type="scientific">uncultured Desulfobacterium sp</name>
    <dbReference type="NCBI Taxonomy" id="201089"/>
    <lineage>
        <taxon>Bacteria</taxon>
        <taxon>Pseudomonadati</taxon>
        <taxon>Thermodesulfobacteriota</taxon>
        <taxon>Desulfobacteria</taxon>
        <taxon>Desulfobacterales</taxon>
        <taxon>Desulfobacteriaceae</taxon>
        <taxon>Desulfobacterium</taxon>
        <taxon>environmental samples</taxon>
    </lineage>
</organism>
<dbReference type="EMBL" id="OJIN01000239">
    <property type="protein sequence ID" value="SPD76387.1"/>
    <property type="molecule type" value="Genomic_DNA"/>
</dbReference>
<gene>
    <name evidence="1" type="ORF">PITCH_A920015</name>
</gene>
<protein>
    <submittedName>
        <fullName evidence="1">Uncharacterized protein</fullName>
    </submittedName>
</protein>
<accession>A0A445N3U3</accession>
<evidence type="ECO:0000313" key="1">
    <source>
        <dbReference type="EMBL" id="SPD76387.1"/>
    </source>
</evidence>
<reference evidence="1" key="1">
    <citation type="submission" date="2018-01" db="EMBL/GenBank/DDBJ databases">
        <authorList>
            <person name="Regsiter A."/>
            <person name="William W."/>
        </authorList>
    </citation>
    <scope>NUCLEOTIDE SEQUENCE</scope>
    <source>
        <strain evidence="1">TRIP AH-1</strain>
    </source>
</reference>
<dbReference type="AlphaFoldDB" id="A0A445N3U3"/>
<sequence length="50" mass="5728">MMTTATPVLLGKGKLPVDQISIRRYIPYMVTLLYSNRQWIAKSVRLCSTL</sequence>
<name>A0A445N3U3_9BACT</name>
<proteinExistence type="predicted"/>